<dbReference type="PROSITE" id="PS50297">
    <property type="entry name" value="ANK_REP_REGION"/>
    <property type="match status" value="2"/>
</dbReference>
<dbReference type="InterPro" id="IPR036770">
    <property type="entry name" value="Ankyrin_rpt-contain_sf"/>
</dbReference>
<evidence type="ECO:0000256" key="1">
    <source>
        <dbReference type="ARBA" id="ARBA00022737"/>
    </source>
</evidence>
<keyword evidence="1" id="KW-0677">Repeat</keyword>
<feature type="repeat" description="ANK" evidence="3">
    <location>
        <begin position="117"/>
        <end position="149"/>
    </location>
</feature>
<dbReference type="SMART" id="SM00248">
    <property type="entry name" value="ANK"/>
    <property type="match status" value="2"/>
</dbReference>
<dbReference type="InterPro" id="IPR002110">
    <property type="entry name" value="Ankyrin_rpt"/>
</dbReference>
<accession>A0ABQ7GR46</accession>
<keyword evidence="5" id="KW-1185">Reference proteome</keyword>
<dbReference type="EMBL" id="MU069630">
    <property type="protein sequence ID" value="KAF5837067.1"/>
    <property type="molecule type" value="Genomic_DNA"/>
</dbReference>
<keyword evidence="2 3" id="KW-0040">ANK repeat</keyword>
<gene>
    <name evidence="4" type="ORF">DUNSADRAFT_4900</name>
</gene>
<reference evidence="4" key="1">
    <citation type="submission" date="2017-08" db="EMBL/GenBank/DDBJ databases">
        <authorList>
            <person name="Polle J.E."/>
            <person name="Barry K."/>
            <person name="Cushman J."/>
            <person name="Schmutz J."/>
            <person name="Tran D."/>
            <person name="Hathwaick L.T."/>
            <person name="Yim W.C."/>
            <person name="Jenkins J."/>
            <person name="Mckie-Krisberg Z.M."/>
            <person name="Prochnik S."/>
            <person name="Lindquist E."/>
            <person name="Dockter R.B."/>
            <person name="Adam C."/>
            <person name="Molina H."/>
            <person name="Bunkerborg J."/>
            <person name="Jin E."/>
            <person name="Buchheim M."/>
            <person name="Magnuson J."/>
        </authorList>
    </citation>
    <scope>NUCLEOTIDE SEQUENCE</scope>
    <source>
        <strain evidence="4">CCAP 19/18</strain>
    </source>
</reference>
<dbReference type="SUPFAM" id="SSF48403">
    <property type="entry name" value="Ankyrin repeat"/>
    <property type="match status" value="1"/>
</dbReference>
<dbReference type="PANTHER" id="PTHR24124">
    <property type="entry name" value="ANKYRIN REPEAT FAMILY A"/>
    <property type="match status" value="1"/>
</dbReference>
<dbReference type="Pfam" id="PF12796">
    <property type="entry name" value="Ank_2"/>
    <property type="match status" value="1"/>
</dbReference>
<evidence type="ECO:0000256" key="3">
    <source>
        <dbReference type="PROSITE-ProRule" id="PRU00023"/>
    </source>
</evidence>
<comment type="caution">
    <text evidence="4">The sequence shown here is derived from an EMBL/GenBank/DDBJ whole genome shotgun (WGS) entry which is preliminary data.</text>
</comment>
<dbReference type="PROSITE" id="PS50088">
    <property type="entry name" value="ANK_REPEAT"/>
    <property type="match status" value="2"/>
</dbReference>
<dbReference type="PANTHER" id="PTHR24124:SF14">
    <property type="entry name" value="CHROMOSOME UNDETERMINED SCAFFOLD_25, WHOLE GENOME SHOTGUN SEQUENCE"/>
    <property type="match status" value="1"/>
</dbReference>
<proteinExistence type="predicted"/>
<evidence type="ECO:0000313" key="4">
    <source>
        <dbReference type="EMBL" id="KAF5837067.1"/>
    </source>
</evidence>
<sequence>MGLFSCFTGCGFSKAKELVGTVAEPIEKRRFLEAAKDGNEDRFTASLEEHPDLMLSHSLANGKTAAHLAAESGHIHILEALTESLLCNASKLYGKEGSGQEPAEAIMPSLINAIDAEGRTPLSLASEHGHVDCARFLLANGADRLIADHKGNTTLHYASWKCHLG</sequence>
<evidence type="ECO:0000313" key="5">
    <source>
        <dbReference type="Proteomes" id="UP000815325"/>
    </source>
</evidence>
<dbReference type="Gene3D" id="1.25.40.20">
    <property type="entry name" value="Ankyrin repeat-containing domain"/>
    <property type="match status" value="1"/>
</dbReference>
<evidence type="ECO:0000256" key="2">
    <source>
        <dbReference type="ARBA" id="ARBA00023043"/>
    </source>
</evidence>
<organism evidence="4 5">
    <name type="scientific">Dunaliella salina</name>
    <name type="common">Green alga</name>
    <name type="synonym">Protococcus salinus</name>
    <dbReference type="NCBI Taxonomy" id="3046"/>
    <lineage>
        <taxon>Eukaryota</taxon>
        <taxon>Viridiplantae</taxon>
        <taxon>Chlorophyta</taxon>
        <taxon>core chlorophytes</taxon>
        <taxon>Chlorophyceae</taxon>
        <taxon>CS clade</taxon>
        <taxon>Chlamydomonadales</taxon>
        <taxon>Dunaliellaceae</taxon>
        <taxon>Dunaliella</taxon>
    </lineage>
</organism>
<protein>
    <submittedName>
        <fullName evidence="4">Ankyrin repeat-containing domain protein</fullName>
    </submittedName>
</protein>
<name>A0ABQ7GR46_DUNSA</name>
<feature type="repeat" description="ANK" evidence="3">
    <location>
        <begin position="61"/>
        <end position="83"/>
    </location>
</feature>
<dbReference type="Proteomes" id="UP000815325">
    <property type="component" value="Unassembled WGS sequence"/>
</dbReference>